<dbReference type="GO" id="GO:0032434">
    <property type="term" value="P:regulation of proteasomal ubiquitin-dependent protein catabolic process"/>
    <property type="evidence" value="ECO:0007669"/>
    <property type="project" value="TreeGrafter"/>
</dbReference>
<sequence>MDNELLELQRQIEFLQQPKSSIRLSERNVVELVQKLQQLQIIDFELLHTVSDKEYITLNNNLGLLKNASIHIRDSSGVTIASVGHADPLFPPPSYPFPLASFRPGDGGKSECPDP</sequence>
<feature type="domain" description="E3 UFM1-protein ligase 1-like N-terminal" evidence="1">
    <location>
        <begin position="4"/>
        <end position="59"/>
    </location>
</feature>
<evidence type="ECO:0000313" key="3">
    <source>
        <dbReference type="Proteomes" id="UP000743370"/>
    </source>
</evidence>
<reference evidence="2 3" key="1">
    <citation type="submission" date="2020-05" db="EMBL/GenBank/DDBJ databases">
        <title>Vigna angularis (adzuki bean) Var. LongXiaoDou No. 4 denovo assembly.</title>
        <authorList>
            <person name="Xiang H."/>
        </authorList>
    </citation>
    <scope>NUCLEOTIDE SEQUENCE [LARGE SCALE GENOMIC DNA]</scope>
    <source>
        <tissue evidence="2">Leaf</tissue>
    </source>
</reference>
<name>A0A8T0LEI4_PHAAN</name>
<dbReference type="Pfam" id="PF09743">
    <property type="entry name" value="E3_UFM1_ligase"/>
    <property type="match status" value="1"/>
</dbReference>
<organism evidence="2 3">
    <name type="scientific">Phaseolus angularis</name>
    <name type="common">Azuki bean</name>
    <name type="synonym">Vigna angularis</name>
    <dbReference type="NCBI Taxonomy" id="3914"/>
    <lineage>
        <taxon>Eukaryota</taxon>
        <taxon>Viridiplantae</taxon>
        <taxon>Streptophyta</taxon>
        <taxon>Embryophyta</taxon>
        <taxon>Tracheophyta</taxon>
        <taxon>Spermatophyta</taxon>
        <taxon>Magnoliopsida</taxon>
        <taxon>eudicotyledons</taxon>
        <taxon>Gunneridae</taxon>
        <taxon>Pentapetalae</taxon>
        <taxon>rosids</taxon>
        <taxon>fabids</taxon>
        <taxon>Fabales</taxon>
        <taxon>Fabaceae</taxon>
        <taxon>Papilionoideae</taxon>
        <taxon>50 kb inversion clade</taxon>
        <taxon>NPAAA clade</taxon>
        <taxon>indigoferoid/millettioid clade</taxon>
        <taxon>Phaseoleae</taxon>
        <taxon>Vigna</taxon>
    </lineage>
</organism>
<dbReference type="GO" id="GO:0034976">
    <property type="term" value="P:response to endoplasmic reticulum stress"/>
    <property type="evidence" value="ECO:0007669"/>
    <property type="project" value="TreeGrafter"/>
</dbReference>
<gene>
    <name evidence="2" type="ORF">HKW66_Vig0012110</name>
</gene>
<comment type="caution">
    <text evidence="2">The sequence shown here is derived from an EMBL/GenBank/DDBJ whole genome shotgun (WGS) entry which is preliminary data.</text>
</comment>
<dbReference type="InterPro" id="IPR018611">
    <property type="entry name" value="Ufl1"/>
</dbReference>
<dbReference type="EMBL" id="JABFOF010000001">
    <property type="protein sequence ID" value="KAG2410546.1"/>
    <property type="molecule type" value="Genomic_DNA"/>
</dbReference>
<evidence type="ECO:0000259" key="1">
    <source>
        <dbReference type="Pfam" id="PF09743"/>
    </source>
</evidence>
<dbReference type="GO" id="GO:0061666">
    <property type="term" value="F:UFM1 ligase activity"/>
    <property type="evidence" value="ECO:0007669"/>
    <property type="project" value="InterPro"/>
</dbReference>
<dbReference type="AlphaFoldDB" id="A0A8T0LEI4"/>
<dbReference type="GO" id="GO:1990592">
    <property type="term" value="P:protein K69-linked ufmylation"/>
    <property type="evidence" value="ECO:0007669"/>
    <property type="project" value="TreeGrafter"/>
</dbReference>
<keyword evidence="2" id="KW-0436">Ligase</keyword>
<dbReference type="InterPro" id="IPR056579">
    <property type="entry name" value="Ufl1_N"/>
</dbReference>
<accession>A0A8T0LEI4</accession>
<proteinExistence type="predicted"/>
<dbReference type="GO" id="GO:0016874">
    <property type="term" value="F:ligase activity"/>
    <property type="evidence" value="ECO:0007669"/>
    <property type="project" value="UniProtKB-KW"/>
</dbReference>
<dbReference type="PANTHER" id="PTHR31057:SF0">
    <property type="entry name" value="E3 UFM1-PROTEIN LIGASE 1"/>
    <property type="match status" value="1"/>
</dbReference>
<evidence type="ECO:0000313" key="2">
    <source>
        <dbReference type="EMBL" id="KAG2410546.1"/>
    </source>
</evidence>
<dbReference type="Proteomes" id="UP000743370">
    <property type="component" value="Unassembled WGS sequence"/>
</dbReference>
<dbReference type="PANTHER" id="PTHR31057">
    <property type="entry name" value="E3 UFM1-PROTEIN LIGASE 1"/>
    <property type="match status" value="1"/>
</dbReference>
<dbReference type="GO" id="GO:0005789">
    <property type="term" value="C:endoplasmic reticulum membrane"/>
    <property type="evidence" value="ECO:0007669"/>
    <property type="project" value="TreeGrafter"/>
</dbReference>
<protein>
    <submittedName>
        <fullName evidence="2">E3 UFM1-protein ligase 1-like protein</fullName>
    </submittedName>
</protein>